<gene>
    <name evidence="3" type="ORF">SAMN02910262_02289</name>
</gene>
<evidence type="ECO:0000313" key="4">
    <source>
        <dbReference type="Proteomes" id="UP000214760"/>
    </source>
</evidence>
<dbReference type="GO" id="GO:0016740">
    <property type="term" value="F:transferase activity"/>
    <property type="evidence" value="ECO:0007669"/>
    <property type="project" value="UniProtKB-KW"/>
</dbReference>
<dbReference type="PANTHER" id="PTHR43685:SF11">
    <property type="entry name" value="GLYCOSYLTRANSFERASE TAGX-RELATED"/>
    <property type="match status" value="1"/>
</dbReference>
<name>A0A1I6K672_9FIRM</name>
<organism evidence="3 4">
    <name type="scientific">[Clostridium] aminophilum</name>
    <dbReference type="NCBI Taxonomy" id="1526"/>
    <lineage>
        <taxon>Bacteria</taxon>
        <taxon>Bacillati</taxon>
        <taxon>Bacillota</taxon>
        <taxon>Clostridia</taxon>
        <taxon>Lachnospirales</taxon>
        <taxon>Lachnospiraceae</taxon>
    </lineage>
</organism>
<evidence type="ECO:0000313" key="3">
    <source>
        <dbReference type="EMBL" id="SFR86697.1"/>
    </source>
</evidence>
<dbReference type="Pfam" id="PF00535">
    <property type="entry name" value="Glycos_transf_2"/>
    <property type="match status" value="1"/>
</dbReference>
<accession>A0A1I6K672</accession>
<feature type="domain" description="Glycosyltransferase 2-like" evidence="2">
    <location>
        <begin position="8"/>
        <end position="173"/>
    </location>
</feature>
<proteinExistence type="inferred from homology"/>
<dbReference type="AlphaFoldDB" id="A0A1I6K672"/>
<protein>
    <submittedName>
        <fullName evidence="3">Glycosyltransferase involved in cell wall bisynthesis</fullName>
    </submittedName>
</protein>
<dbReference type="InterPro" id="IPR050834">
    <property type="entry name" value="Glycosyltransf_2"/>
</dbReference>
<evidence type="ECO:0000256" key="1">
    <source>
        <dbReference type="ARBA" id="ARBA00006739"/>
    </source>
</evidence>
<evidence type="ECO:0000259" key="2">
    <source>
        <dbReference type="Pfam" id="PF00535"/>
    </source>
</evidence>
<dbReference type="PANTHER" id="PTHR43685">
    <property type="entry name" value="GLYCOSYLTRANSFERASE"/>
    <property type="match status" value="1"/>
</dbReference>
<dbReference type="EMBL" id="FOZC01000015">
    <property type="protein sequence ID" value="SFR86697.1"/>
    <property type="molecule type" value="Genomic_DNA"/>
</dbReference>
<dbReference type="RefSeq" id="WP_051684810.1">
    <property type="nucleotide sequence ID" value="NZ_FOZC01000015.1"/>
</dbReference>
<dbReference type="InterPro" id="IPR001173">
    <property type="entry name" value="Glyco_trans_2-like"/>
</dbReference>
<comment type="similarity">
    <text evidence="1">Belongs to the glycosyltransferase 2 family.</text>
</comment>
<reference evidence="3 4" key="1">
    <citation type="submission" date="2016-10" db="EMBL/GenBank/DDBJ databases">
        <authorList>
            <person name="de Groot N.N."/>
        </authorList>
    </citation>
    <scope>NUCLEOTIDE SEQUENCE [LARGE SCALE GENOMIC DNA]</scope>
    <source>
        <strain evidence="3 4">F</strain>
    </source>
</reference>
<dbReference type="Proteomes" id="UP000214760">
    <property type="component" value="Unassembled WGS sequence"/>
</dbReference>
<keyword evidence="3" id="KW-0808">Transferase</keyword>
<dbReference type="InterPro" id="IPR029044">
    <property type="entry name" value="Nucleotide-diphossugar_trans"/>
</dbReference>
<sequence length="321" mass="38270">MKKEMTISVAMATYNGERFLKEQLHSIENQKLLPDEMVICDDGSTDDTEKIVRTFADRSRIAVHYHRNENNLGYARNFFQAIGMTRGEIIFLSDQDDLWAPEKTAHMAKILRQHPEILVLASSFSLIDEQNHTKRSLEDVARKGVFRISWENFLRHPKYMGMLLAVRREVYEEVLRRETESGAEDEWKKLPHDWRLCEYASERNGFYKTGERLAYYRQHGKNTVGSILNADVDILKHRCELVKNELQEFTVLEKTLRCRNETDEERMRYLRRMILFCEKRYRLLSEEHFLRLAFWNYGHLRFISFRAATGDLFVLMRKKRS</sequence>
<dbReference type="SUPFAM" id="SSF53448">
    <property type="entry name" value="Nucleotide-diphospho-sugar transferases"/>
    <property type="match status" value="1"/>
</dbReference>
<dbReference type="Gene3D" id="3.90.550.10">
    <property type="entry name" value="Spore Coat Polysaccharide Biosynthesis Protein SpsA, Chain A"/>
    <property type="match status" value="1"/>
</dbReference>